<evidence type="ECO:0000256" key="4">
    <source>
        <dbReference type="SAM" id="MobiDB-lite"/>
    </source>
</evidence>
<dbReference type="EMBL" id="KV428010">
    <property type="protein sequence ID" value="KZT42983.1"/>
    <property type="molecule type" value="Genomic_DNA"/>
</dbReference>
<feature type="compositionally biased region" description="Basic and acidic residues" evidence="4">
    <location>
        <begin position="69"/>
        <end position="85"/>
    </location>
</feature>
<dbReference type="OrthoDB" id="5627at2759"/>
<keyword evidence="6" id="KW-1185">Reference proteome</keyword>
<dbReference type="Pfam" id="PF07052">
    <property type="entry name" value="Hep_59"/>
    <property type="match status" value="1"/>
</dbReference>
<feature type="region of interest" description="Disordered" evidence="4">
    <location>
        <begin position="258"/>
        <end position="295"/>
    </location>
</feature>
<protein>
    <submittedName>
        <fullName evidence="5">Uncharacterized protein</fullName>
    </submittedName>
</protein>
<name>A0A166HQQ8_9AGAM</name>
<feature type="region of interest" description="Disordered" evidence="4">
    <location>
        <begin position="1"/>
        <end position="37"/>
    </location>
</feature>
<dbReference type="AlphaFoldDB" id="A0A166HQQ8"/>
<keyword evidence="3" id="KW-0539">Nucleus</keyword>
<feature type="region of interest" description="Disordered" evidence="4">
    <location>
        <begin position="63"/>
        <end position="116"/>
    </location>
</feature>
<gene>
    <name evidence="5" type="ORF">SISSUDRAFT_1069141</name>
</gene>
<evidence type="ECO:0000256" key="3">
    <source>
        <dbReference type="ARBA" id="ARBA00023242"/>
    </source>
</evidence>
<feature type="region of interest" description="Disordered" evidence="4">
    <location>
        <begin position="142"/>
        <end position="173"/>
    </location>
</feature>
<dbReference type="InterPro" id="IPR010756">
    <property type="entry name" value="Tls1-like"/>
</dbReference>
<proteinExistence type="inferred from homology"/>
<dbReference type="PANTHER" id="PTHR13486:SF2">
    <property type="entry name" value="SPLICING FACTOR C9ORF78"/>
    <property type="match status" value="1"/>
</dbReference>
<reference evidence="5 6" key="1">
    <citation type="journal article" date="2016" name="Mol. Biol. Evol.">
        <title>Comparative Genomics of Early-Diverging Mushroom-Forming Fungi Provides Insights into the Origins of Lignocellulose Decay Capabilities.</title>
        <authorList>
            <person name="Nagy L.G."/>
            <person name="Riley R."/>
            <person name="Tritt A."/>
            <person name="Adam C."/>
            <person name="Daum C."/>
            <person name="Floudas D."/>
            <person name="Sun H."/>
            <person name="Yadav J.S."/>
            <person name="Pangilinan J."/>
            <person name="Larsson K.H."/>
            <person name="Matsuura K."/>
            <person name="Barry K."/>
            <person name="Labutti K."/>
            <person name="Kuo R."/>
            <person name="Ohm R.A."/>
            <person name="Bhattacharya S.S."/>
            <person name="Shirouzu T."/>
            <person name="Yoshinaga Y."/>
            <person name="Martin F.M."/>
            <person name="Grigoriev I.V."/>
            <person name="Hibbett D.S."/>
        </authorList>
    </citation>
    <scope>NUCLEOTIDE SEQUENCE [LARGE SCALE GENOMIC DNA]</scope>
    <source>
        <strain evidence="5 6">HHB10207 ss-3</strain>
    </source>
</reference>
<evidence type="ECO:0000313" key="6">
    <source>
        <dbReference type="Proteomes" id="UP000076798"/>
    </source>
</evidence>
<dbReference type="PANTHER" id="PTHR13486">
    <property type="entry name" value="TELOMERE LENGTH AND SILENCING PROTEIN 1 TLS1 FAMILY MEMBER"/>
    <property type="match status" value="1"/>
</dbReference>
<feature type="compositionally biased region" description="Acidic residues" evidence="4">
    <location>
        <begin position="91"/>
        <end position="100"/>
    </location>
</feature>
<feature type="region of interest" description="Disordered" evidence="4">
    <location>
        <begin position="213"/>
        <end position="243"/>
    </location>
</feature>
<evidence type="ECO:0000256" key="1">
    <source>
        <dbReference type="ARBA" id="ARBA00004123"/>
    </source>
</evidence>
<comment type="similarity">
    <text evidence="2">Belongs to the TLS1 family.</text>
</comment>
<evidence type="ECO:0000313" key="5">
    <source>
        <dbReference type="EMBL" id="KZT42983.1"/>
    </source>
</evidence>
<feature type="compositionally biased region" description="Basic and acidic residues" evidence="4">
    <location>
        <begin position="258"/>
        <end position="277"/>
    </location>
</feature>
<accession>A0A166HQQ8</accession>
<dbReference type="Proteomes" id="UP000076798">
    <property type="component" value="Unassembled WGS sequence"/>
</dbReference>
<evidence type="ECO:0000256" key="2">
    <source>
        <dbReference type="ARBA" id="ARBA00007643"/>
    </source>
</evidence>
<sequence length="295" mass="33728">MFKKRTRPQSVIASRTKDPQSDEETEQQDRLEGQPPLDDLIAYRKWKKARQGIDATKLVVGDNRRRKRVRDEAEAEKGANVKVESKQVAAGDDDESDDDEAKARRAVRANNFTGQTNTLQADQHMMQYIEENMRLRNKKAGLVEEEPANVPAPDTDTSQKPAEKYKGSNATMEEGSVTNSAAMLTAIPEVDLGMENSVRLKNIEETEKAKRMVAEERQTRKKPQQTEEVVGPQRLSIHRSSTKTLTDQELYRIAKLEAEGHHVPHPEEHRKHNEHHSQSATDEAVMERFKKRMRR</sequence>
<organism evidence="5 6">
    <name type="scientific">Sistotremastrum suecicum HHB10207 ss-3</name>
    <dbReference type="NCBI Taxonomy" id="1314776"/>
    <lineage>
        <taxon>Eukaryota</taxon>
        <taxon>Fungi</taxon>
        <taxon>Dikarya</taxon>
        <taxon>Basidiomycota</taxon>
        <taxon>Agaricomycotina</taxon>
        <taxon>Agaricomycetes</taxon>
        <taxon>Sistotremastrales</taxon>
        <taxon>Sistotremastraceae</taxon>
        <taxon>Sistotremastrum</taxon>
    </lineage>
</organism>
<dbReference type="GO" id="GO:0005681">
    <property type="term" value="C:spliceosomal complex"/>
    <property type="evidence" value="ECO:0007669"/>
    <property type="project" value="TreeGrafter"/>
</dbReference>
<dbReference type="GO" id="GO:0000398">
    <property type="term" value="P:mRNA splicing, via spliceosome"/>
    <property type="evidence" value="ECO:0007669"/>
    <property type="project" value="TreeGrafter"/>
</dbReference>
<comment type="subcellular location">
    <subcellularLocation>
        <location evidence="1">Nucleus</location>
    </subcellularLocation>
</comment>
<dbReference type="STRING" id="1314776.A0A166HQQ8"/>